<dbReference type="PANTHER" id="PTHR21666">
    <property type="entry name" value="PEPTIDASE-RELATED"/>
    <property type="match status" value="1"/>
</dbReference>
<keyword evidence="3" id="KW-1185">Reference proteome</keyword>
<sequence>MKLKRIIVKTTLFFGLVIWTVLVTDCLQFYEKADDIERFRVLHMEKDALAEYDTAYQYGSPIFMQKLTERMLSGSFCLASENESVPTSFFYQYGPCKAVYKKYLNMYTIILSDIKYFPVPEDITGKATTNFEDSWLGERTYGGKRQHEGTDIMASNNLRGYFPVISMTDGVVEKKGWLEQGGYRIGIRSPAGAYFYYAHLYRYEDGIDTGDTVKAGQVIGYMGDSGYSKVEGTVGKFDVHLHLGIYIDYQGEEMSVNPYFLLKYFEGKKKKFYNKS</sequence>
<dbReference type="RefSeq" id="WP_242940552.1">
    <property type="nucleotide sequence ID" value="NZ_FOYZ01000011.1"/>
</dbReference>
<dbReference type="Proteomes" id="UP000199659">
    <property type="component" value="Unassembled WGS sequence"/>
</dbReference>
<dbReference type="InterPro" id="IPR016047">
    <property type="entry name" value="M23ase_b-sheet_dom"/>
</dbReference>
<dbReference type="InterPro" id="IPR050570">
    <property type="entry name" value="Cell_wall_metabolism_enzyme"/>
</dbReference>
<organism evidence="2 3">
    <name type="scientific">Anaeromicropila populeti</name>
    <dbReference type="NCBI Taxonomy" id="37658"/>
    <lineage>
        <taxon>Bacteria</taxon>
        <taxon>Bacillati</taxon>
        <taxon>Bacillota</taxon>
        <taxon>Clostridia</taxon>
        <taxon>Lachnospirales</taxon>
        <taxon>Lachnospiraceae</taxon>
        <taxon>Anaeromicropila</taxon>
    </lineage>
</organism>
<accession>A0A1I6KYT3</accession>
<dbReference type="InterPro" id="IPR011055">
    <property type="entry name" value="Dup_hybrid_motif"/>
</dbReference>
<dbReference type="EMBL" id="FOYZ01000011">
    <property type="protein sequence ID" value="SFR96080.1"/>
    <property type="molecule type" value="Genomic_DNA"/>
</dbReference>
<gene>
    <name evidence="2" type="ORF">SAMN05661086_02873</name>
</gene>
<reference evidence="2 3" key="1">
    <citation type="submission" date="2016-10" db="EMBL/GenBank/DDBJ databases">
        <authorList>
            <person name="de Groot N.N."/>
        </authorList>
    </citation>
    <scope>NUCLEOTIDE SEQUENCE [LARGE SCALE GENOMIC DNA]</scope>
    <source>
        <strain evidence="2 3">743A</strain>
    </source>
</reference>
<dbReference type="GO" id="GO:0004222">
    <property type="term" value="F:metalloendopeptidase activity"/>
    <property type="evidence" value="ECO:0007669"/>
    <property type="project" value="TreeGrafter"/>
</dbReference>
<evidence type="ECO:0000313" key="3">
    <source>
        <dbReference type="Proteomes" id="UP000199659"/>
    </source>
</evidence>
<dbReference type="STRING" id="37658.SAMN05661086_02873"/>
<dbReference type="Pfam" id="PF01551">
    <property type="entry name" value="Peptidase_M23"/>
    <property type="match status" value="1"/>
</dbReference>
<evidence type="ECO:0000313" key="2">
    <source>
        <dbReference type="EMBL" id="SFR96080.1"/>
    </source>
</evidence>
<dbReference type="Gene3D" id="2.70.70.10">
    <property type="entry name" value="Glucose Permease (Domain IIA)"/>
    <property type="match status" value="1"/>
</dbReference>
<dbReference type="PANTHER" id="PTHR21666:SF270">
    <property type="entry name" value="MUREIN HYDROLASE ACTIVATOR ENVC"/>
    <property type="match status" value="1"/>
</dbReference>
<dbReference type="CDD" id="cd12797">
    <property type="entry name" value="M23_peptidase"/>
    <property type="match status" value="1"/>
</dbReference>
<evidence type="ECO:0000259" key="1">
    <source>
        <dbReference type="Pfam" id="PF01551"/>
    </source>
</evidence>
<proteinExistence type="predicted"/>
<dbReference type="AlphaFoldDB" id="A0A1I6KYT3"/>
<feature type="domain" description="M23ase beta-sheet core" evidence="1">
    <location>
        <begin position="146"/>
        <end position="248"/>
    </location>
</feature>
<name>A0A1I6KYT3_9FIRM</name>
<dbReference type="SUPFAM" id="SSF51261">
    <property type="entry name" value="Duplicated hybrid motif"/>
    <property type="match status" value="1"/>
</dbReference>
<protein>
    <submittedName>
        <fullName evidence="2">Peptidase family M23</fullName>
    </submittedName>
</protein>